<comment type="caution">
    <text evidence="3">The sequence shown here is derived from an EMBL/GenBank/DDBJ whole genome shotgun (WGS) entry which is preliminary data.</text>
</comment>
<proteinExistence type="predicted"/>
<dbReference type="Pfam" id="PF14470">
    <property type="entry name" value="bPH_3"/>
    <property type="match status" value="1"/>
</dbReference>
<dbReference type="Proteomes" id="UP000231263">
    <property type="component" value="Unassembled WGS sequence"/>
</dbReference>
<feature type="transmembrane region" description="Helical" evidence="1">
    <location>
        <begin position="29"/>
        <end position="47"/>
    </location>
</feature>
<accession>A0A2M7XDP4</accession>
<reference evidence="4" key="1">
    <citation type="submission" date="2017-09" db="EMBL/GenBank/DDBJ databases">
        <title>Depth-based differentiation of microbial function through sediment-hosted aquifers and enrichment of novel symbionts in the deep terrestrial subsurface.</title>
        <authorList>
            <person name="Probst A.J."/>
            <person name="Ladd B."/>
            <person name="Jarett J.K."/>
            <person name="Geller-Mcgrath D.E."/>
            <person name="Sieber C.M.K."/>
            <person name="Emerson J.B."/>
            <person name="Anantharaman K."/>
            <person name="Thomas B.C."/>
            <person name="Malmstrom R."/>
            <person name="Stieglmeier M."/>
            <person name="Klingl A."/>
            <person name="Woyke T."/>
            <person name="Ryan C.M."/>
            <person name="Banfield J.F."/>
        </authorList>
    </citation>
    <scope>NUCLEOTIDE SEQUENCE [LARGE SCALE GENOMIC DNA]</scope>
</reference>
<evidence type="ECO:0000313" key="3">
    <source>
        <dbReference type="EMBL" id="PJA45836.1"/>
    </source>
</evidence>
<keyword evidence="1" id="KW-0472">Membrane</keyword>
<dbReference type="EMBL" id="PFWT01000025">
    <property type="protein sequence ID" value="PJA45836.1"/>
    <property type="molecule type" value="Genomic_DNA"/>
</dbReference>
<feature type="transmembrane region" description="Helical" evidence="1">
    <location>
        <begin position="53"/>
        <end position="69"/>
    </location>
</feature>
<name>A0A2M7XDP4_9BACT</name>
<sequence length="200" mass="23396">MKAGFVELDVDEEIIAIVKKSILLELSRLLFGFIWILLPFFFFFSLMKLELTGILFFVLIELAGVWYTFRIWNIWRLSMLIVTDRRIIDLHQVSLFKREIHELWYKKIKSVKIKKIGIVGLLNLGALRVHTIKGETFDLEFYGLKNPNHVRDLILEVKCLVTGEEAEEKQAVDLEKSKTPFKTPTIPINVEEKTTNQKTE</sequence>
<protein>
    <recommendedName>
        <fullName evidence="2">YokE-like PH domain-containing protein</fullName>
    </recommendedName>
</protein>
<dbReference type="AlphaFoldDB" id="A0A2M7XDP4"/>
<organism evidence="3 4">
    <name type="scientific">Candidatus Uhrbacteria bacterium CG_4_9_14_3_um_filter_41_35</name>
    <dbReference type="NCBI Taxonomy" id="1975034"/>
    <lineage>
        <taxon>Bacteria</taxon>
        <taxon>Candidatus Uhriibacteriota</taxon>
    </lineage>
</organism>
<evidence type="ECO:0000313" key="4">
    <source>
        <dbReference type="Proteomes" id="UP000231263"/>
    </source>
</evidence>
<feature type="domain" description="YokE-like PH" evidence="2">
    <location>
        <begin position="76"/>
        <end position="116"/>
    </location>
</feature>
<evidence type="ECO:0000256" key="1">
    <source>
        <dbReference type="SAM" id="Phobius"/>
    </source>
</evidence>
<keyword evidence="1" id="KW-1133">Transmembrane helix</keyword>
<gene>
    <name evidence="3" type="ORF">CO173_04680</name>
</gene>
<dbReference type="InterPro" id="IPR039519">
    <property type="entry name" value="YokE-like_PH"/>
</dbReference>
<evidence type="ECO:0000259" key="2">
    <source>
        <dbReference type="Pfam" id="PF14470"/>
    </source>
</evidence>
<keyword evidence="1" id="KW-0812">Transmembrane</keyword>